<dbReference type="AlphaFoldDB" id="A0A9W9Z821"/>
<gene>
    <name evidence="1" type="ORF">OS493_039613</name>
</gene>
<organism evidence="1 2">
    <name type="scientific">Desmophyllum pertusum</name>
    <dbReference type="NCBI Taxonomy" id="174260"/>
    <lineage>
        <taxon>Eukaryota</taxon>
        <taxon>Metazoa</taxon>
        <taxon>Cnidaria</taxon>
        <taxon>Anthozoa</taxon>
        <taxon>Hexacorallia</taxon>
        <taxon>Scleractinia</taxon>
        <taxon>Caryophylliina</taxon>
        <taxon>Caryophylliidae</taxon>
        <taxon>Desmophyllum</taxon>
    </lineage>
</organism>
<evidence type="ECO:0000313" key="1">
    <source>
        <dbReference type="EMBL" id="KAJ7375683.1"/>
    </source>
</evidence>
<reference evidence="1" key="1">
    <citation type="submission" date="2023-01" db="EMBL/GenBank/DDBJ databases">
        <title>Genome assembly of the deep-sea coral Lophelia pertusa.</title>
        <authorList>
            <person name="Herrera S."/>
            <person name="Cordes E."/>
        </authorList>
    </citation>
    <scope>NUCLEOTIDE SEQUENCE</scope>
    <source>
        <strain evidence="1">USNM1676648</strain>
        <tissue evidence="1">Polyp</tissue>
    </source>
</reference>
<keyword evidence="2" id="KW-1185">Reference proteome</keyword>
<name>A0A9W9Z821_9CNID</name>
<dbReference type="EMBL" id="MU826567">
    <property type="protein sequence ID" value="KAJ7375683.1"/>
    <property type="molecule type" value="Genomic_DNA"/>
</dbReference>
<proteinExistence type="predicted"/>
<protein>
    <submittedName>
        <fullName evidence="1">Uncharacterized protein</fullName>
    </submittedName>
</protein>
<sequence>MATHHGNGLAEKLRKCWDCEFNWDLLPGNAKEGCVGVASLLSVPPLAILVGVQGLLSFAIAHAEVQVPNTMWREPGLLWLAIGMPTEMCEKRLKEDKISFSDQTFEKLGEVLFMTQPATALPLIVDNSKDANSPAASHFLWVFPRHRPRRGH</sequence>
<evidence type="ECO:0000313" key="2">
    <source>
        <dbReference type="Proteomes" id="UP001163046"/>
    </source>
</evidence>
<comment type="caution">
    <text evidence="1">The sequence shown here is derived from an EMBL/GenBank/DDBJ whole genome shotgun (WGS) entry which is preliminary data.</text>
</comment>
<accession>A0A9W9Z821</accession>
<dbReference type="Proteomes" id="UP001163046">
    <property type="component" value="Unassembled WGS sequence"/>
</dbReference>
<dbReference type="OrthoDB" id="5985115at2759"/>